<dbReference type="PANTHER" id="PTHR43094">
    <property type="entry name" value="AMINOTRANSFERASE"/>
    <property type="match status" value="1"/>
</dbReference>
<comment type="caution">
    <text evidence="6">The sequence shown here is derived from an EMBL/GenBank/DDBJ whole genome shotgun (WGS) entry which is preliminary data.</text>
</comment>
<evidence type="ECO:0000256" key="1">
    <source>
        <dbReference type="ARBA" id="ARBA00001933"/>
    </source>
</evidence>
<reference evidence="6 7" key="1">
    <citation type="submission" date="2023-07" db="EMBL/GenBank/DDBJ databases">
        <title>Genomic Encyclopedia of Type Strains, Phase IV (KMG-IV): sequencing the most valuable type-strain genomes for metagenomic binning, comparative biology and taxonomic classification.</title>
        <authorList>
            <person name="Goeker M."/>
        </authorList>
    </citation>
    <scope>NUCLEOTIDE SEQUENCE [LARGE SCALE GENOMIC DNA]</scope>
    <source>
        <strain evidence="6 7">DSM 1277</strain>
    </source>
</reference>
<proteinExistence type="inferred from homology"/>
<dbReference type="Proteomes" id="UP001238467">
    <property type="component" value="Unassembled WGS sequence"/>
</dbReference>
<keyword evidence="3 4" id="KW-0663">Pyridoxal phosphate</keyword>
<dbReference type="InterPro" id="IPR049704">
    <property type="entry name" value="Aminotrans_3_PPA_site"/>
</dbReference>
<dbReference type="InterPro" id="IPR005814">
    <property type="entry name" value="Aminotrans_3"/>
</dbReference>
<protein>
    <submittedName>
        <fullName evidence="6">Adenosylmethionine-8-amino-7-oxononanoate aminotransferase</fullName>
    </submittedName>
</protein>
<comment type="cofactor">
    <cofactor evidence="1">
        <name>pyridoxal 5'-phosphate</name>
        <dbReference type="ChEBI" id="CHEBI:597326"/>
    </cofactor>
</comment>
<keyword evidence="7" id="KW-1185">Reference proteome</keyword>
<feature type="region of interest" description="Disordered" evidence="5">
    <location>
        <begin position="1"/>
        <end position="24"/>
    </location>
</feature>
<dbReference type="GO" id="GO:0008483">
    <property type="term" value="F:transaminase activity"/>
    <property type="evidence" value="ECO:0007669"/>
    <property type="project" value="UniProtKB-KW"/>
</dbReference>
<evidence type="ECO:0000313" key="7">
    <source>
        <dbReference type="Proteomes" id="UP001238467"/>
    </source>
</evidence>
<dbReference type="InterPro" id="IPR015422">
    <property type="entry name" value="PyrdxlP-dep_Trfase_small"/>
</dbReference>
<dbReference type="InterPro" id="IPR015424">
    <property type="entry name" value="PyrdxlP-dep_Trfase"/>
</dbReference>
<evidence type="ECO:0000256" key="5">
    <source>
        <dbReference type="SAM" id="MobiDB-lite"/>
    </source>
</evidence>
<dbReference type="PROSITE" id="PS00600">
    <property type="entry name" value="AA_TRANSFER_CLASS_3"/>
    <property type="match status" value="1"/>
</dbReference>
<comment type="similarity">
    <text evidence="2 4">Belongs to the class-III pyridoxal-phosphate-dependent aminotransferase family.</text>
</comment>
<organism evidence="6 7">
    <name type="scientific">Ancylobacter vacuolatus</name>
    <dbReference type="NCBI Taxonomy" id="223389"/>
    <lineage>
        <taxon>Bacteria</taxon>
        <taxon>Pseudomonadati</taxon>
        <taxon>Pseudomonadota</taxon>
        <taxon>Alphaproteobacteria</taxon>
        <taxon>Hyphomicrobiales</taxon>
        <taxon>Xanthobacteraceae</taxon>
        <taxon>Ancylobacter</taxon>
    </lineage>
</organism>
<keyword evidence="6" id="KW-0808">Transferase</keyword>
<dbReference type="EMBL" id="JAUSUH010000003">
    <property type="protein sequence ID" value="MDQ0347339.1"/>
    <property type="molecule type" value="Genomic_DNA"/>
</dbReference>
<gene>
    <name evidence="6" type="ORF">J2S76_001763</name>
</gene>
<dbReference type="SUPFAM" id="SSF53383">
    <property type="entry name" value="PLP-dependent transferases"/>
    <property type="match status" value="1"/>
</dbReference>
<dbReference type="Pfam" id="PF00202">
    <property type="entry name" value="Aminotran_3"/>
    <property type="match status" value="1"/>
</dbReference>
<dbReference type="Gene3D" id="3.90.1150.10">
    <property type="entry name" value="Aspartate Aminotransferase, domain 1"/>
    <property type="match status" value="1"/>
</dbReference>
<evidence type="ECO:0000256" key="4">
    <source>
        <dbReference type="RuleBase" id="RU003560"/>
    </source>
</evidence>
<dbReference type="PANTHER" id="PTHR43094:SF1">
    <property type="entry name" value="AMINOTRANSFERASE CLASS-III"/>
    <property type="match status" value="1"/>
</dbReference>
<accession>A0ABU0DFY3</accession>
<dbReference type="Gene3D" id="3.40.640.10">
    <property type="entry name" value="Type I PLP-dependent aspartate aminotransferase-like (Major domain)"/>
    <property type="match status" value="1"/>
</dbReference>
<dbReference type="CDD" id="cd00610">
    <property type="entry name" value="OAT_like"/>
    <property type="match status" value="1"/>
</dbReference>
<sequence length="483" mass="52046">MTRDEQRLPFDALTAGGPGDGAASLAAAHESPMSLERPISNLFYQTRLRRPTLARGEGVYLWDSEGKRYLDGSSGAMVSNIGHSNPAVLDAMRRQMELSTFGYRLHFENEPAERLATRIAGRMPEGLDRVFFVSGGSEAVESALKLARQYAVARGQAERWKVISRFPSYHGSTLGALAVTGMSLMSAPFAPMLREMPKIPAPTCYLDRDGLSLEERGLRYALMLREEILRQGPETCLAFIMEPVGGASTGALVAPDGYYAAIRAICDEFGLLLICDEVMSGAGRTGRYLASEHWNLRPDIVALSKGFGAGYAPLGAMVADRTIAETVIDHGGFVHGHTYAGNPLACAAGLAVLEEIDRLGLIEAAERQGAVLKARLEGLMAHFPFIGDVRGKGLLLAFELVADRETMAPLPPALNAHLRLVDIAYDAGLIIYSRRTRGGRVGDHFMVCPPLIVTDAQIDEIMAQLTSALESFAIEAKLPAGGA</sequence>
<name>A0ABU0DFY3_9HYPH</name>
<dbReference type="InterPro" id="IPR015421">
    <property type="entry name" value="PyrdxlP-dep_Trfase_major"/>
</dbReference>
<evidence type="ECO:0000256" key="3">
    <source>
        <dbReference type="ARBA" id="ARBA00022898"/>
    </source>
</evidence>
<evidence type="ECO:0000256" key="2">
    <source>
        <dbReference type="ARBA" id="ARBA00008954"/>
    </source>
</evidence>
<keyword evidence="6" id="KW-0032">Aminotransferase</keyword>
<evidence type="ECO:0000313" key="6">
    <source>
        <dbReference type="EMBL" id="MDQ0347339.1"/>
    </source>
</evidence>